<gene>
    <name evidence="5" type="ORF">ACFFN0_02885</name>
</gene>
<evidence type="ECO:0000256" key="4">
    <source>
        <dbReference type="SAM" id="MobiDB-lite"/>
    </source>
</evidence>
<comment type="similarity">
    <text evidence="1">Belongs to the 5-formyltetrahydrofolate cyclo-ligase family.</text>
</comment>
<feature type="region of interest" description="Disordered" evidence="4">
    <location>
        <begin position="1"/>
        <end position="22"/>
    </location>
</feature>
<sequence>MNIPPEVPSLPEHRPGADVAEEKARWRSAVRAARRELVEGWGGPGRDLAAGRLAAAGLAVVTEHVGRTGGAGACGAGACAARATVTAFEPMRTEPPVDLLVARLQAAGVRVLVPVTLARPRLEWADLADPARTPLGQEVLAGVDVALVPALAVDRDGVRLGQGGGYYDTTLPRLRELAPGAPVVAVLHDHELVPRVPAAAHDARVDGVLRPGTGVTWLDCR</sequence>
<reference evidence="5 6" key="1">
    <citation type="submission" date="2024-09" db="EMBL/GenBank/DDBJ databases">
        <authorList>
            <person name="Sun Q."/>
            <person name="Mori K."/>
        </authorList>
    </citation>
    <scope>NUCLEOTIDE SEQUENCE [LARGE SCALE GENOMIC DNA]</scope>
    <source>
        <strain evidence="5 6">JCM 12763</strain>
    </source>
</reference>
<dbReference type="InterPro" id="IPR024185">
    <property type="entry name" value="FTHF_cligase-like_sf"/>
</dbReference>
<organism evidence="5 6">
    <name type="scientific">Ornithinimicrobium kibberense</name>
    <dbReference type="NCBI Taxonomy" id="282060"/>
    <lineage>
        <taxon>Bacteria</taxon>
        <taxon>Bacillati</taxon>
        <taxon>Actinomycetota</taxon>
        <taxon>Actinomycetes</taxon>
        <taxon>Micrococcales</taxon>
        <taxon>Ornithinimicrobiaceae</taxon>
        <taxon>Ornithinimicrobium</taxon>
    </lineage>
</organism>
<dbReference type="EMBL" id="JBHMAX010000006">
    <property type="protein sequence ID" value="MFB9730986.1"/>
    <property type="molecule type" value="Genomic_DNA"/>
</dbReference>
<proteinExistence type="inferred from homology"/>
<evidence type="ECO:0000313" key="5">
    <source>
        <dbReference type="EMBL" id="MFB9730986.1"/>
    </source>
</evidence>
<name>A0ABV5UZL2_9MICO</name>
<dbReference type="InterPro" id="IPR037171">
    <property type="entry name" value="NagB/RpiA_transferase-like"/>
</dbReference>
<feature type="compositionally biased region" description="Basic and acidic residues" evidence="4">
    <location>
        <begin position="11"/>
        <end position="22"/>
    </location>
</feature>
<dbReference type="Proteomes" id="UP001589613">
    <property type="component" value="Unassembled WGS sequence"/>
</dbReference>
<keyword evidence="6" id="KW-1185">Reference proteome</keyword>
<protein>
    <submittedName>
        <fullName evidence="5">5-formyltetrahydrofolate cyclo-ligase</fullName>
    </submittedName>
</protein>
<accession>A0ABV5UZL2</accession>
<evidence type="ECO:0000256" key="1">
    <source>
        <dbReference type="ARBA" id="ARBA00010638"/>
    </source>
</evidence>
<dbReference type="SUPFAM" id="SSF100950">
    <property type="entry name" value="NagB/RpiA/CoA transferase-like"/>
    <property type="match status" value="1"/>
</dbReference>
<dbReference type="InterPro" id="IPR002698">
    <property type="entry name" value="FTHF_cligase"/>
</dbReference>
<evidence type="ECO:0000256" key="2">
    <source>
        <dbReference type="ARBA" id="ARBA00022741"/>
    </source>
</evidence>
<dbReference type="Pfam" id="PF01812">
    <property type="entry name" value="5-FTHF_cyc-lig"/>
    <property type="match status" value="1"/>
</dbReference>
<dbReference type="PANTHER" id="PTHR23407:SF1">
    <property type="entry name" value="5-FORMYLTETRAHYDROFOLATE CYCLO-LIGASE"/>
    <property type="match status" value="1"/>
</dbReference>
<dbReference type="RefSeq" id="WP_141337302.1">
    <property type="nucleotide sequence ID" value="NZ_JBHMAX010000006.1"/>
</dbReference>
<keyword evidence="2" id="KW-0547">Nucleotide-binding</keyword>
<dbReference type="Gene3D" id="3.40.50.10420">
    <property type="entry name" value="NagB/RpiA/CoA transferase-like"/>
    <property type="match status" value="1"/>
</dbReference>
<dbReference type="PANTHER" id="PTHR23407">
    <property type="entry name" value="ATPASE INHIBITOR/5-FORMYLTETRAHYDROFOLATE CYCLO-LIGASE"/>
    <property type="match status" value="1"/>
</dbReference>
<evidence type="ECO:0000256" key="3">
    <source>
        <dbReference type="ARBA" id="ARBA00022840"/>
    </source>
</evidence>
<keyword evidence="3" id="KW-0067">ATP-binding</keyword>
<comment type="caution">
    <text evidence="5">The sequence shown here is derived from an EMBL/GenBank/DDBJ whole genome shotgun (WGS) entry which is preliminary data.</text>
</comment>
<evidence type="ECO:0000313" key="6">
    <source>
        <dbReference type="Proteomes" id="UP001589613"/>
    </source>
</evidence>